<feature type="signal peptide" evidence="1">
    <location>
        <begin position="1"/>
        <end position="24"/>
    </location>
</feature>
<dbReference type="EMBL" id="QPJK01000004">
    <property type="protein sequence ID" value="RCW71347.1"/>
    <property type="molecule type" value="Genomic_DNA"/>
</dbReference>
<dbReference type="InterPro" id="IPR013424">
    <property type="entry name" value="Ice-binding_C"/>
</dbReference>
<gene>
    <name evidence="3" type="ORF">DES41_104166</name>
</gene>
<dbReference type="AlphaFoldDB" id="A0A368XXT7"/>
<protein>
    <submittedName>
        <fullName evidence="3">Putative secreted protein</fullName>
    </submittedName>
</protein>
<feature type="domain" description="Ice-binding protein C-terminal" evidence="2">
    <location>
        <begin position="152"/>
        <end position="177"/>
    </location>
</feature>
<feature type="chain" id="PRO_5016620356" evidence="1">
    <location>
        <begin position="25"/>
        <end position="180"/>
    </location>
</feature>
<dbReference type="NCBIfam" id="TIGR02595">
    <property type="entry name" value="PEP_CTERM"/>
    <property type="match status" value="1"/>
</dbReference>
<organism evidence="3 4">
    <name type="scientific">Pseudorhodoferax soli</name>
    <dbReference type="NCBI Taxonomy" id="545864"/>
    <lineage>
        <taxon>Bacteria</taxon>
        <taxon>Pseudomonadati</taxon>
        <taxon>Pseudomonadota</taxon>
        <taxon>Betaproteobacteria</taxon>
        <taxon>Burkholderiales</taxon>
        <taxon>Comamonadaceae</taxon>
    </lineage>
</organism>
<reference evidence="3 4" key="1">
    <citation type="submission" date="2018-07" db="EMBL/GenBank/DDBJ databases">
        <title>Genomic Encyclopedia of Type Strains, Phase IV (KMG-IV): sequencing the most valuable type-strain genomes for metagenomic binning, comparative biology and taxonomic classification.</title>
        <authorList>
            <person name="Goeker M."/>
        </authorList>
    </citation>
    <scope>NUCLEOTIDE SEQUENCE [LARGE SCALE GENOMIC DNA]</scope>
    <source>
        <strain evidence="3 4">DSM 21634</strain>
    </source>
</reference>
<comment type="caution">
    <text evidence="3">The sequence shown here is derived from an EMBL/GenBank/DDBJ whole genome shotgun (WGS) entry which is preliminary data.</text>
</comment>
<accession>A0A368XXT7</accession>
<proteinExistence type="predicted"/>
<evidence type="ECO:0000256" key="1">
    <source>
        <dbReference type="SAM" id="SignalP"/>
    </source>
</evidence>
<keyword evidence="1" id="KW-0732">Signal</keyword>
<evidence type="ECO:0000259" key="2">
    <source>
        <dbReference type="Pfam" id="PF07589"/>
    </source>
</evidence>
<name>A0A368XXT7_9BURK</name>
<sequence length="180" mass="18675">MRFSRMKKSAVAGLLAACAVMAQAGVVTSTLGDFSTGDDVWGSWPLSLNAGQFSFSTAGNILSATLSGTFGNGFSSTTTEVLVYGDGVQVAYCSLWDDCATNSEVSPPTAWSYTFTGAELALLQDGALNLSVSKEYDGYVNLGSLVLTVVNDVPEPASAALLLAGLAGLGWSRRARRPQA</sequence>
<dbReference type="Proteomes" id="UP000252884">
    <property type="component" value="Unassembled WGS sequence"/>
</dbReference>
<dbReference type="Pfam" id="PF07589">
    <property type="entry name" value="PEP-CTERM"/>
    <property type="match status" value="1"/>
</dbReference>
<keyword evidence="4" id="KW-1185">Reference proteome</keyword>
<evidence type="ECO:0000313" key="4">
    <source>
        <dbReference type="Proteomes" id="UP000252884"/>
    </source>
</evidence>
<evidence type="ECO:0000313" key="3">
    <source>
        <dbReference type="EMBL" id="RCW71347.1"/>
    </source>
</evidence>